<evidence type="ECO:0000259" key="2">
    <source>
        <dbReference type="Pfam" id="PF02371"/>
    </source>
</evidence>
<proteinExistence type="predicted"/>
<sequence>MDTKFLTLSRKIAVAIGIDLAKDHCDVVAYNADNKVCFSKANMSFPKLMEWLANAHPAVVLMESCKGCHVRARDIADLGHDARLVKGADVKALRNVCQKNDIRDADYIARLLYVPGTKFVFVKNQRQQSLQFLQNEYKSFQELRIQVGNQIHAGLEEFGCPARKSTAFIQSRMVAHLEKNAELIPEAVMASFLRRREMWLNLFEQEEGAKKRMEEIAKTDDDAKRIMTIPGGGAQTAVGMLVHIGGDIGRFKNSGQFAASIGLVPKQNSTGGNTTLNGITKCGPKRLRANLVQCGQVILMHADKLKGNFGDWVRKLRDSGKKRGVIACAIAAKLARIIYRLMKDKVDYTPVPSR</sequence>
<dbReference type="InterPro" id="IPR002525">
    <property type="entry name" value="Transp_IS110-like_N"/>
</dbReference>
<keyword evidence="4" id="KW-1185">Reference proteome</keyword>
<dbReference type="EMBL" id="ADMG01000056">
    <property type="protein sequence ID" value="EKB30120.1"/>
    <property type="molecule type" value="Genomic_DNA"/>
</dbReference>
<name>K1JET8_9BURK</name>
<dbReference type="PANTHER" id="PTHR33055">
    <property type="entry name" value="TRANSPOSASE FOR INSERTION SEQUENCE ELEMENT IS1111A"/>
    <property type="match status" value="1"/>
</dbReference>
<accession>K1JET8</accession>
<comment type="caution">
    <text evidence="3">The sequence shown here is derived from an EMBL/GenBank/DDBJ whole genome shotgun (WGS) entry which is preliminary data.</text>
</comment>
<dbReference type="PATRIC" id="fig|742823.3.peg.2275"/>
<dbReference type="InterPro" id="IPR003346">
    <property type="entry name" value="Transposase_20"/>
</dbReference>
<dbReference type="GO" id="GO:0004803">
    <property type="term" value="F:transposase activity"/>
    <property type="evidence" value="ECO:0007669"/>
    <property type="project" value="InterPro"/>
</dbReference>
<dbReference type="InterPro" id="IPR047650">
    <property type="entry name" value="Transpos_IS110"/>
</dbReference>
<feature type="domain" description="Transposase IS110-like N-terminal" evidence="1">
    <location>
        <begin position="16"/>
        <end position="157"/>
    </location>
</feature>
<evidence type="ECO:0000313" key="3">
    <source>
        <dbReference type="EMBL" id="EKB30120.1"/>
    </source>
</evidence>
<dbReference type="eggNOG" id="COG3547">
    <property type="taxonomic scope" value="Bacteria"/>
</dbReference>
<feature type="domain" description="Transposase IS116/IS110/IS902 C-terminal" evidence="2">
    <location>
        <begin position="224"/>
        <end position="303"/>
    </location>
</feature>
<dbReference type="Proteomes" id="UP000005835">
    <property type="component" value="Unassembled WGS sequence"/>
</dbReference>
<gene>
    <name evidence="3" type="ORF">HMPREF9465_02272</name>
</gene>
<dbReference type="Pfam" id="PF01548">
    <property type="entry name" value="DEDD_Tnp_IS110"/>
    <property type="match status" value="1"/>
</dbReference>
<dbReference type="OrthoDB" id="5289737at2"/>
<organism evidence="3 4">
    <name type="scientific">Sutterella wadsworthensis 2_1_59BFAA</name>
    <dbReference type="NCBI Taxonomy" id="742823"/>
    <lineage>
        <taxon>Bacteria</taxon>
        <taxon>Pseudomonadati</taxon>
        <taxon>Pseudomonadota</taxon>
        <taxon>Betaproteobacteria</taxon>
        <taxon>Burkholderiales</taxon>
        <taxon>Sutterellaceae</taxon>
        <taxon>Sutterella</taxon>
    </lineage>
</organism>
<dbReference type="PANTHER" id="PTHR33055:SF3">
    <property type="entry name" value="PUTATIVE TRANSPOSASE FOR IS117-RELATED"/>
    <property type="match status" value="1"/>
</dbReference>
<dbReference type="RefSeq" id="WP_005437177.1">
    <property type="nucleotide sequence ID" value="NZ_JH815521.1"/>
</dbReference>
<protein>
    <submittedName>
        <fullName evidence="3">Uncharacterized protein</fullName>
    </submittedName>
</protein>
<dbReference type="Pfam" id="PF02371">
    <property type="entry name" value="Transposase_20"/>
    <property type="match status" value="1"/>
</dbReference>
<dbReference type="GO" id="GO:0003677">
    <property type="term" value="F:DNA binding"/>
    <property type="evidence" value="ECO:0007669"/>
    <property type="project" value="InterPro"/>
</dbReference>
<reference evidence="3 4" key="1">
    <citation type="submission" date="2012-05" db="EMBL/GenBank/DDBJ databases">
        <title>The Genome Sequence of Sutterella wadsworthensis 2_1_59BFAA.</title>
        <authorList>
            <consortium name="The Broad Institute Genome Sequencing Platform"/>
            <person name="Earl A."/>
            <person name="Ward D."/>
            <person name="Feldgarden M."/>
            <person name="Gevers D."/>
            <person name="Daigneault M."/>
            <person name="Strauss J."/>
            <person name="Allen-Vercoe E."/>
            <person name="Walker B."/>
            <person name="Young S.K."/>
            <person name="Zeng Q."/>
            <person name="Gargeya S."/>
            <person name="Fitzgerald M."/>
            <person name="Haas B."/>
            <person name="Abouelleil A."/>
            <person name="Alvarado L."/>
            <person name="Arachchi H.M."/>
            <person name="Berlin A.M."/>
            <person name="Chapman S.B."/>
            <person name="Goldberg J."/>
            <person name="Griggs A."/>
            <person name="Gujja S."/>
            <person name="Hansen M."/>
            <person name="Howarth C."/>
            <person name="Imamovic A."/>
            <person name="Larimer J."/>
            <person name="McCowen C."/>
            <person name="Montmayeur A."/>
            <person name="Murphy C."/>
            <person name="Neiman D."/>
            <person name="Pearson M."/>
            <person name="Priest M."/>
            <person name="Roberts A."/>
            <person name="Saif S."/>
            <person name="Shea T."/>
            <person name="Sisk P."/>
            <person name="Sykes S."/>
            <person name="Wortman J."/>
            <person name="Nusbaum C."/>
            <person name="Birren B."/>
        </authorList>
    </citation>
    <scope>NUCLEOTIDE SEQUENCE [LARGE SCALE GENOMIC DNA]</scope>
    <source>
        <strain evidence="3 4">2_1_59BFAA</strain>
    </source>
</reference>
<evidence type="ECO:0000259" key="1">
    <source>
        <dbReference type="Pfam" id="PF01548"/>
    </source>
</evidence>
<dbReference type="NCBIfam" id="NF033542">
    <property type="entry name" value="transpos_IS110"/>
    <property type="match status" value="1"/>
</dbReference>
<dbReference type="AlphaFoldDB" id="K1JET8"/>
<evidence type="ECO:0000313" key="4">
    <source>
        <dbReference type="Proteomes" id="UP000005835"/>
    </source>
</evidence>
<dbReference type="GO" id="GO:0006313">
    <property type="term" value="P:DNA transposition"/>
    <property type="evidence" value="ECO:0007669"/>
    <property type="project" value="InterPro"/>
</dbReference>
<dbReference type="HOGENOM" id="CLU_036902_3_1_4"/>